<accession>A0ABT7LB93</accession>
<keyword evidence="2" id="KW-1185">Reference proteome</keyword>
<evidence type="ECO:0000313" key="2">
    <source>
        <dbReference type="Proteomes" id="UP001235343"/>
    </source>
</evidence>
<protein>
    <recommendedName>
        <fullName evidence="3">YtxH domain-containing protein</fullName>
    </recommendedName>
</protein>
<dbReference type="Proteomes" id="UP001235343">
    <property type="component" value="Unassembled WGS sequence"/>
</dbReference>
<evidence type="ECO:0008006" key="3">
    <source>
        <dbReference type="Google" id="ProtNLM"/>
    </source>
</evidence>
<gene>
    <name evidence="1" type="ORF">QQS35_15400</name>
</gene>
<sequence>MSNDSKFLKGIVIGAAVGGLATLLDRNTRTQVWNKLQTTCSSTSYYMKHPSEGVHFVRNGYEELSGSLSKAINSTVDVLVQLQEIIDAYGNVDEEENITVVKSSRIE</sequence>
<dbReference type="EMBL" id="JASTZU010000048">
    <property type="protein sequence ID" value="MDL4841825.1"/>
    <property type="molecule type" value="Genomic_DNA"/>
</dbReference>
<dbReference type="RefSeq" id="WP_285933106.1">
    <property type="nucleotide sequence ID" value="NZ_JASTZU010000048.1"/>
</dbReference>
<evidence type="ECO:0000313" key="1">
    <source>
        <dbReference type="EMBL" id="MDL4841825.1"/>
    </source>
</evidence>
<reference evidence="1 2" key="1">
    <citation type="submission" date="2023-06" db="EMBL/GenBank/DDBJ databases">
        <title>Aquibacillus rhizosphaerae LR5S19.</title>
        <authorList>
            <person name="Sun J.-Q."/>
        </authorList>
    </citation>
    <scope>NUCLEOTIDE SEQUENCE [LARGE SCALE GENOMIC DNA]</scope>
    <source>
        <strain evidence="1 2">LR5S19</strain>
    </source>
</reference>
<organism evidence="1 2">
    <name type="scientific">Aquibacillus rhizosphaerae</name>
    <dbReference type="NCBI Taxonomy" id="3051431"/>
    <lineage>
        <taxon>Bacteria</taxon>
        <taxon>Bacillati</taxon>
        <taxon>Bacillota</taxon>
        <taxon>Bacilli</taxon>
        <taxon>Bacillales</taxon>
        <taxon>Bacillaceae</taxon>
        <taxon>Aquibacillus</taxon>
    </lineage>
</organism>
<name>A0ABT7LB93_9BACI</name>
<comment type="caution">
    <text evidence="1">The sequence shown here is derived from an EMBL/GenBank/DDBJ whole genome shotgun (WGS) entry which is preliminary data.</text>
</comment>
<proteinExistence type="predicted"/>